<accession>A0A6A5W5U4</accession>
<dbReference type="InterPro" id="IPR000086">
    <property type="entry name" value="NUDIX_hydrolase_dom"/>
</dbReference>
<dbReference type="InterPro" id="IPR045121">
    <property type="entry name" value="CoAse"/>
</dbReference>
<dbReference type="GO" id="GO:0010945">
    <property type="term" value="F:coenzyme A diphosphatase activity"/>
    <property type="evidence" value="ECO:0007669"/>
    <property type="project" value="InterPro"/>
</dbReference>
<dbReference type="OrthoDB" id="77989at2759"/>
<dbReference type="PANTHER" id="PTHR12992">
    <property type="entry name" value="NUDIX HYDROLASE"/>
    <property type="match status" value="1"/>
</dbReference>
<evidence type="ECO:0000313" key="3">
    <source>
        <dbReference type="EMBL" id="KAF1997192.1"/>
    </source>
</evidence>
<dbReference type="SUPFAM" id="SSF55811">
    <property type="entry name" value="Nudix"/>
    <property type="match status" value="1"/>
</dbReference>
<proteinExistence type="predicted"/>
<evidence type="ECO:0000259" key="2">
    <source>
        <dbReference type="PROSITE" id="PS51462"/>
    </source>
</evidence>
<dbReference type="Gene3D" id="3.90.79.10">
    <property type="entry name" value="Nucleoside Triphosphate Pyrophosphohydrolase"/>
    <property type="match status" value="1"/>
</dbReference>
<feature type="compositionally biased region" description="Basic residues" evidence="1">
    <location>
        <begin position="62"/>
        <end position="73"/>
    </location>
</feature>
<feature type="domain" description="Nudix hydrolase" evidence="2">
    <location>
        <begin position="80"/>
        <end position="231"/>
    </location>
</feature>
<dbReference type="CDD" id="cd03426">
    <property type="entry name" value="NUDIX_CoAse_Nudt7"/>
    <property type="match status" value="1"/>
</dbReference>
<reference evidence="3" key="1">
    <citation type="journal article" date="2020" name="Stud. Mycol.">
        <title>101 Dothideomycetes genomes: a test case for predicting lifestyles and emergence of pathogens.</title>
        <authorList>
            <person name="Haridas S."/>
            <person name="Albert R."/>
            <person name="Binder M."/>
            <person name="Bloem J."/>
            <person name="Labutti K."/>
            <person name="Salamov A."/>
            <person name="Andreopoulos B."/>
            <person name="Baker S."/>
            <person name="Barry K."/>
            <person name="Bills G."/>
            <person name="Bluhm B."/>
            <person name="Cannon C."/>
            <person name="Castanera R."/>
            <person name="Culley D."/>
            <person name="Daum C."/>
            <person name="Ezra D."/>
            <person name="Gonzalez J."/>
            <person name="Henrissat B."/>
            <person name="Kuo A."/>
            <person name="Liang C."/>
            <person name="Lipzen A."/>
            <person name="Lutzoni F."/>
            <person name="Magnuson J."/>
            <person name="Mondo S."/>
            <person name="Nolan M."/>
            <person name="Ohm R."/>
            <person name="Pangilinan J."/>
            <person name="Park H.-J."/>
            <person name="Ramirez L."/>
            <person name="Alfaro M."/>
            <person name="Sun H."/>
            <person name="Tritt A."/>
            <person name="Yoshinaga Y."/>
            <person name="Zwiers L.-H."/>
            <person name="Turgeon B."/>
            <person name="Goodwin S."/>
            <person name="Spatafora J."/>
            <person name="Crous P."/>
            <person name="Grigoriev I."/>
        </authorList>
    </citation>
    <scope>NUCLEOTIDE SEQUENCE</scope>
    <source>
        <strain evidence="3">CBS 123094</strain>
    </source>
</reference>
<dbReference type="PANTHER" id="PTHR12992:SF44">
    <property type="entry name" value="NUDIX HYDROLASE DOMAIN-CONTAINING PROTEIN"/>
    <property type="match status" value="1"/>
</dbReference>
<organism evidence="3 4">
    <name type="scientific">Amniculicola lignicola CBS 123094</name>
    <dbReference type="NCBI Taxonomy" id="1392246"/>
    <lineage>
        <taxon>Eukaryota</taxon>
        <taxon>Fungi</taxon>
        <taxon>Dikarya</taxon>
        <taxon>Ascomycota</taxon>
        <taxon>Pezizomycotina</taxon>
        <taxon>Dothideomycetes</taxon>
        <taxon>Pleosporomycetidae</taxon>
        <taxon>Pleosporales</taxon>
        <taxon>Amniculicolaceae</taxon>
        <taxon>Amniculicola</taxon>
    </lineage>
</organism>
<gene>
    <name evidence="3" type="ORF">P154DRAFT_497252</name>
</gene>
<feature type="region of interest" description="Disordered" evidence="1">
    <location>
        <begin position="52"/>
        <end position="75"/>
    </location>
</feature>
<dbReference type="PROSITE" id="PS51462">
    <property type="entry name" value="NUDIX"/>
    <property type="match status" value="1"/>
</dbReference>
<sequence>METGTEEIVSHLKNVLLELNAHPYPEVTNPPGTPRRASVAVILRVQPNYSHWPSVKSNAPPSHHRPAQHRRRSSVASGSGYTLSFKAILDTFFDQEWVKHGDPELLFIKRASRVGDKWTGHVALPGGKRDPEDDDDQVTAVREAMEEVGIDLSYANAIAVGNLPQRIVTTSWGKVPLMVLCPYVYLLTSPEYPAQRLQPTEVASTHWVSLRALQSPALRTYEYADVSNRLAKSEFGIKRWFLQAMLSKMMFAAIRLVPSESTYCSSIRGFVPEGPAPHASVMVQLKQLIQGPEAQHPAQTPPLLLWGLTLGVISDFLEHIPPHNALELWTYPTFTNWDVRFTMWAMSYTFRTRKGIEMSSTEQTSTTSLVEDGVDAAEIPKQDLPSVDEKEVHEPGEVGIAGLGVGRHWGRAGREKMVQRGAAVNSMLEGYYPIVRKAVAAALVGRISVLTLVTVFLWKTYKYSATSVYQ</sequence>
<dbReference type="AlphaFoldDB" id="A0A6A5W5U4"/>
<name>A0A6A5W5U4_9PLEO</name>
<protein>
    <recommendedName>
        <fullName evidence="2">Nudix hydrolase domain-containing protein</fullName>
    </recommendedName>
</protein>
<dbReference type="Pfam" id="PF00293">
    <property type="entry name" value="NUDIX"/>
    <property type="match status" value="1"/>
</dbReference>
<evidence type="ECO:0000313" key="4">
    <source>
        <dbReference type="Proteomes" id="UP000799779"/>
    </source>
</evidence>
<dbReference type="Proteomes" id="UP000799779">
    <property type="component" value="Unassembled WGS sequence"/>
</dbReference>
<dbReference type="EMBL" id="ML977616">
    <property type="protein sequence ID" value="KAF1997192.1"/>
    <property type="molecule type" value="Genomic_DNA"/>
</dbReference>
<dbReference type="InterPro" id="IPR015797">
    <property type="entry name" value="NUDIX_hydrolase-like_dom_sf"/>
</dbReference>
<evidence type="ECO:0000256" key="1">
    <source>
        <dbReference type="SAM" id="MobiDB-lite"/>
    </source>
</evidence>
<keyword evidence="4" id="KW-1185">Reference proteome</keyword>